<dbReference type="HOGENOM" id="CLU_2232751_0_0_0"/>
<evidence type="ECO:0000313" key="1">
    <source>
        <dbReference type="EMBL" id="ADW71319.1"/>
    </source>
</evidence>
<keyword evidence="1" id="KW-0614">Plasmid</keyword>
<geneLocation type="plasmid" evidence="1 2">
    <name>pACIX903</name>
</geneLocation>
<dbReference type="AlphaFoldDB" id="E8X785"/>
<sequence>MPIIGPTTDHSEIRRWAETHNAIPTEVLPHDVDSEPALIRFMLAEQAKDHSDMRLIPWEEFFLKFDSLGLSFVYDDGSTGYNEILQIEELSPYSKAERNAASFYN</sequence>
<evidence type="ECO:0000313" key="2">
    <source>
        <dbReference type="Proteomes" id="UP000000343"/>
    </source>
</evidence>
<reference evidence="2" key="1">
    <citation type="submission" date="2011-01" db="EMBL/GenBank/DDBJ databases">
        <title>Complete sequence of plasmid3 of Acidobacterium sp. MP5ACTX9.</title>
        <authorList>
            <consortium name="US DOE Joint Genome Institute"/>
            <person name="Lucas S."/>
            <person name="Copeland A."/>
            <person name="Lapidus A."/>
            <person name="Cheng J.-F."/>
            <person name="Goodwin L."/>
            <person name="Pitluck S."/>
            <person name="Teshima H."/>
            <person name="Detter J.C."/>
            <person name="Han C."/>
            <person name="Tapia R."/>
            <person name="Land M."/>
            <person name="Hauser L."/>
            <person name="Kyrpides N."/>
            <person name="Ivanova N."/>
            <person name="Ovchinnikova G."/>
            <person name="Pagani I."/>
            <person name="Rawat S.R."/>
            <person name="Mannisto M."/>
            <person name="Haggblom M.M."/>
            <person name="Woyke T."/>
        </authorList>
    </citation>
    <scope>NUCLEOTIDE SEQUENCE [LARGE SCALE GENOMIC DNA]</scope>
    <source>
        <strain evidence="2">MP5ACTX9</strain>
        <plasmid evidence="2">Plasmid pACIX903</plasmid>
    </source>
</reference>
<name>E8X785_GRATM</name>
<gene>
    <name evidence="1" type="ordered locus">AciX9_4367</name>
</gene>
<proteinExistence type="predicted"/>
<accession>E8X785</accession>
<dbReference type="OrthoDB" id="9808866at2"/>
<keyword evidence="2" id="KW-1185">Reference proteome</keyword>
<dbReference type="Proteomes" id="UP000000343">
    <property type="component" value="Plasmid pACIX903"/>
</dbReference>
<dbReference type="RefSeq" id="WP_013573038.1">
    <property type="nucleotide sequence ID" value="NC_015058.1"/>
</dbReference>
<protein>
    <submittedName>
        <fullName evidence="1">Uncharacterized protein</fullName>
    </submittedName>
</protein>
<dbReference type="EMBL" id="CP002483">
    <property type="protein sequence ID" value="ADW71319.1"/>
    <property type="molecule type" value="Genomic_DNA"/>
</dbReference>
<dbReference type="KEGG" id="acm:AciX9_4367"/>
<organism evidence="2">
    <name type="scientific">Granulicella tundricola (strain ATCC BAA-1859 / DSM 23138 / MP5ACTX9)</name>
    <dbReference type="NCBI Taxonomy" id="1198114"/>
    <lineage>
        <taxon>Bacteria</taxon>
        <taxon>Pseudomonadati</taxon>
        <taxon>Acidobacteriota</taxon>
        <taxon>Terriglobia</taxon>
        <taxon>Terriglobales</taxon>
        <taxon>Acidobacteriaceae</taxon>
        <taxon>Granulicella</taxon>
    </lineage>
</organism>